<evidence type="ECO:0000313" key="2">
    <source>
        <dbReference type="Proteomes" id="UP000765509"/>
    </source>
</evidence>
<dbReference type="AlphaFoldDB" id="A0A9Q3I485"/>
<organism evidence="1 2">
    <name type="scientific">Austropuccinia psidii MF-1</name>
    <dbReference type="NCBI Taxonomy" id="1389203"/>
    <lineage>
        <taxon>Eukaryota</taxon>
        <taxon>Fungi</taxon>
        <taxon>Dikarya</taxon>
        <taxon>Basidiomycota</taxon>
        <taxon>Pucciniomycotina</taxon>
        <taxon>Pucciniomycetes</taxon>
        <taxon>Pucciniales</taxon>
        <taxon>Sphaerophragmiaceae</taxon>
        <taxon>Austropuccinia</taxon>
    </lineage>
</organism>
<sequence>MESYIPPKNFLYKEDKISFHEENYHQDYYYEEEEGKMNEDLNEEMFKKALESVSKIFHLIPKQYPKGVTEIIQEEEVEGREDQMKLIFIKIKTISNYIQEKKEKERTMKKL</sequence>
<evidence type="ECO:0000313" key="1">
    <source>
        <dbReference type="EMBL" id="MBW0525865.1"/>
    </source>
</evidence>
<name>A0A9Q3I485_9BASI</name>
<reference evidence="1" key="1">
    <citation type="submission" date="2021-03" db="EMBL/GenBank/DDBJ databases">
        <title>Draft genome sequence of rust myrtle Austropuccinia psidii MF-1, a brazilian biotype.</title>
        <authorList>
            <person name="Quecine M.C."/>
            <person name="Pachon D.M.R."/>
            <person name="Bonatelli M.L."/>
            <person name="Correr F.H."/>
            <person name="Franceschini L.M."/>
            <person name="Leite T.F."/>
            <person name="Margarido G.R.A."/>
            <person name="Almeida C.A."/>
            <person name="Ferrarezi J.A."/>
            <person name="Labate C.A."/>
        </authorList>
    </citation>
    <scope>NUCLEOTIDE SEQUENCE</scope>
    <source>
        <strain evidence="1">MF-1</strain>
    </source>
</reference>
<dbReference type="EMBL" id="AVOT02032139">
    <property type="protein sequence ID" value="MBW0525865.1"/>
    <property type="molecule type" value="Genomic_DNA"/>
</dbReference>
<comment type="caution">
    <text evidence="1">The sequence shown here is derived from an EMBL/GenBank/DDBJ whole genome shotgun (WGS) entry which is preliminary data.</text>
</comment>
<accession>A0A9Q3I485</accession>
<proteinExistence type="predicted"/>
<gene>
    <name evidence="1" type="ORF">O181_065580</name>
</gene>
<keyword evidence="2" id="KW-1185">Reference proteome</keyword>
<protein>
    <submittedName>
        <fullName evidence="1">Uncharacterized protein</fullName>
    </submittedName>
</protein>
<dbReference type="Proteomes" id="UP000765509">
    <property type="component" value="Unassembled WGS sequence"/>
</dbReference>